<name>A0A9P2T8J8_THEFU</name>
<accession>A0A9P2T8J8</accession>
<evidence type="ECO:0000256" key="1">
    <source>
        <dbReference type="SAM" id="MobiDB-lite"/>
    </source>
</evidence>
<proteinExistence type="predicted"/>
<gene>
    <name evidence="2" type="ORF">TM51_13195</name>
</gene>
<reference evidence="2 3" key="1">
    <citation type="journal article" date="2013" name="Genome Announc.">
        <title>Draft Genome Sequence of the Lignocellulose Decomposer Thermobifida fusca Strain TM51.</title>
        <authorList>
            <person name="Toth A."/>
            <person name="Barna T."/>
            <person name="Nagy I."/>
            <person name="Horvath B."/>
            <person name="Nagy I."/>
            <person name="Tancsics A."/>
            <person name="Kriszt B."/>
            <person name="Baka E."/>
            <person name="Fekete C."/>
            <person name="Kukolya J."/>
        </authorList>
    </citation>
    <scope>NUCLEOTIDE SEQUENCE [LARGE SCALE GENOMIC DNA]</scope>
    <source>
        <strain evidence="2 3">TM51</strain>
    </source>
</reference>
<comment type="caution">
    <text evidence="2">The sequence shown here is derived from an EMBL/GenBank/DDBJ whole genome shotgun (WGS) entry which is preliminary data.</text>
</comment>
<dbReference type="Proteomes" id="UP000014184">
    <property type="component" value="Unassembled WGS sequence"/>
</dbReference>
<keyword evidence="3" id="KW-1185">Reference proteome</keyword>
<dbReference type="EMBL" id="AOSG01000077">
    <property type="protein sequence ID" value="EOR70348.1"/>
    <property type="molecule type" value="Genomic_DNA"/>
</dbReference>
<dbReference type="AlphaFoldDB" id="A0A9P2T8J8"/>
<evidence type="ECO:0000313" key="2">
    <source>
        <dbReference type="EMBL" id="EOR70348.1"/>
    </source>
</evidence>
<feature type="region of interest" description="Disordered" evidence="1">
    <location>
        <begin position="46"/>
        <end position="65"/>
    </location>
</feature>
<protein>
    <submittedName>
        <fullName evidence="2">Uncharacterized protein</fullName>
    </submittedName>
</protein>
<sequence>MLRKSELGMPVKVAAELDKLPFPVRQEHGQLFAQVTPLHARDPHFSMDLFDHGSTRPRVPQPGTL</sequence>
<organism evidence="2 3">
    <name type="scientific">Thermobifida fusca TM51</name>
    <dbReference type="NCBI Taxonomy" id="1169414"/>
    <lineage>
        <taxon>Bacteria</taxon>
        <taxon>Bacillati</taxon>
        <taxon>Actinomycetota</taxon>
        <taxon>Actinomycetes</taxon>
        <taxon>Streptosporangiales</taxon>
        <taxon>Nocardiopsidaceae</taxon>
        <taxon>Thermobifida</taxon>
    </lineage>
</organism>
<evidence type="ECO:0000313" key="3">
    <source>
        <dbReference type="Proteomes" id="UP000014184"/>
    </source>
</evidence>